<protein>
    <submittedName>
        <fullName evidence="2">Uncharacterized protein</fullName>
    </submittedName>
</protein>
<accession>A0A5B7EBH4</accession>
<organism evidence="2 3">
    <name type="scientific">Portunus trituberculatus</name>
    <name type="common">Swimming crab</name>
    <name type="synonym">Neptunus trituberculatus</name>
    <dbReference type="NCBI Taxonomy" id="210409"/>
    <lineage>
        <taxon>Eukaryota</taxon>
        <taxon>Metazoa</taxon>
        <taxon>Ecdysozoa</taxon>
        <taxon>Arthropoda</taxon>
        <taxon>Crustacea</taxon>
        <taxon>Multicrustacea</taxon>
        <taxon>Malacostraca</taxon>
        <taxon>Eumalacostraca</taxon>
        <taxon>Eucarida</taxon>
        <taxon>Decapoda</taxon>
        <taxon>Pleocyemata</taxon>
        <taxon>Brachyura</taxon>
        <taxon>Eubrachyura</taxon>
        <taxon>Portunoidea</taxon>
        <taxon>Portunidae</taxon>
        <taxon>Portuninae</taxon>
        <taxon>Portunus</taxon>
    </lineage>
</organism>
<feature type="region of interest" description="Disordered" evidence="1">
    <location>
        <begin position="1"/>
        <end position="24"/>
    </location>
</feature>
<feature type="region of interest" description="Disordered" evidence="1">
    <location>
        <begin position="94"/>
        <end position="114"/>
    </location>
</feature>
<comment type="caution">
    <text evidence="2">The sequence shown here is derived from an EMBL/GenBank/DDBJ whole genome shotgun (WGS) entry which is preliminary data.</text>
</comment>
<sequence>MVHVRSSGHGAANRGVKARNLTPRSSLTKKFKNSKHFSMYSLYFARCSLLILSPCRSTRSHNGADGRGGTHARVGESFSRAVTHAAGRVMCSGSPRKVHLAPSSRPQPGLHLGGLRDGREMRGLLTWIFVMLLDQHRTILFHSSGARNPIRRLSSEC</sequence>
<proteinExistence type="predicted"/>
<keyword evidence="3" id="KW-1185">Reference proteome</keyword>
<evidence type="ECO:0000313" key="2">
    <source>
        <dbReference type="EMBL" id="MPC31411.1"/>
    </source>
</evidence>
<reference evidence="2 3" key="1">
    <citation type="submission" date="2019-05" db="EMBL/GenBank/DDBJ databases">
        <title>Another draft genome of Portunus trituberculatus and its Hox gene families provides insights of decapod evolution.</title>
        <authorList>
            <person name="Jeong J.-H."/>
            <person name="Song I."/>
            <person name="Kim S."/>
            <person name="Choi T."/>
            <person name="Kim D."/>
            <person name="Ryu S."/>
            <person name="Kim W."/>
        </authorList>
    </citation>
    <scope>NUCLEOTIDE SEQUENCE [LARGE SCALE GENOMIC DNA]</scope>
    <source>
        <tissue evidence="2">Muscle</tissue>
    </source>
</reference>
<evidence type="ECO:0000256" key="1">
    <source>
        <dbReference type="SAM" id="MobiDB-lite"/>
    </source>
</evidence>
<dbReference type="AlphaFoldDB" id="A0A5B7EBH4"/>
<evidence type="ECO:0000313" key="3">
    <source>
        <dbReference type="Proteomes" id="UP000324222"/>
    </source>
</evidence>
<dbReference type="Proteomes" id="UP000324222">
    <property type="component" value="Unassembled WGS sequence"/>
</dbReference>
<dbReference type="EMBL" id="VSRR010002430">
    <property type="protein sequence ID" value="MPC31411.1"/>
    <property type="molecule type" value="Genomic_DNA"/>
</dbReference>
<name>A0A5B7EBH4_PORTR</name>
<gene>
    <name evidence="2" type="ORF">E2C01_024700</name>
</gene>